<evidence type="ECO:0000313" key="1">
    <source>
        <dbReference type="EMBL" id="CAB4185479.1"/>
    </source>
</evidence>
<accession>A0A6J5QLI6</accession>
<name>A0A6J5QLI6_9CAUD</name>
<protein>
    <submittedName>
        <fullName evidence="1">Uncharacterized protein</fullName>
    </submittedName>
</protein>
<sequence>MGNLFDSIGEIAGMWICDNCDTLATVNYGVGEIVVNQCECVTLDWNDND</sequence>
<gene>
    <name evidence="1" type="ORF">UFOVP1119_59</name>
    <name evidence="2" type="ORF">UFOVP1238_33</name>
</gene>
<proteinExistence type="predicted"/>
<dbReference type="EMBL" id="LR797198">
    <property type="protein sequence ID" value="CAB4193190.1"/>
    <property type="molecule type" value="Genomic_DNA"/>
</dbReference>
<organism evidence="1">
    <name type="scientific">uncultured Caudovirales phage</name>
    <dbReference type="NCBI Taxonomy" id="2100421"/>
    <lineage>
        <taxon>Viruses</taxon>
        <taxon>Duplodnaviria</taxon>
        <taxon>Heunggongvirae</taxon>
        <taxon>Uroviricota</taxon>
        <taxon>Caudoviricetes</taxon>
        <taxon>Peduoviridae</taxon>
        <taxon>Maltschvirus</taxon>
        <taxon>Maltschvirus maltsch</taxon>
    </lineage>
</organism>
<dbReference type="EMBL" id="LR797076">
    <property type="protein sequence ID" value="CAB4185479.1"/>
    <property type="molecule type" value="Genomic_DNA"/>
</dbReference>
<reference evidence="1" key="1">
    <citation type="submission" date="2020-05" db="EMBL/GenBank/DDBJ databases">
        <authorList>
            <person name="Chiriac C."/>
            <person name="Salcher M."/>
            <person name="Ghai R."/>
            <person name="Kavagutti S V."/>
        </authorList>
    </citation>
    <scope>NUCLEOTIDE SEQUENCE</scope>
</reference>
<evidence type="ECO:0000313" key="2">
    <source>
        <dbReference type="EMBL" id="CAB4193190.1"/>
    </source>
</evidence>